<proteinExistence type="predicted"/>
<evidence type="ECO:0000256" key="1">
    <source>
        <dbReference type="SAM" id="MobiDB-lite"/>
    </source>
</evidence>
<evidence type="ECO:0000313" key="4">
    <source>
        <dbReference type="Proteomes" id="UP001392437"/>
    </source>
</evidence>
<gene>
    <name evidence="3" type="ORF">PG999_013928</name>
</gene>
<dbReference type="AlphaFoldDB" id="A0AAW0Q7G0"/>
<feature type="compositionally biased region" description="Low complexity" evidence="1">
    <location>
        <begin position="239"/>
        <end position="268"/>
    </location>
</feature>
<dbReference type="Proteomes" id="UP001392437">
    <property type="component" value="Unassembled WGS sequence"/>
</dbReference>
<evidence type="ECO:0000313" key="3">
    <source>
        <dbReference type="EMBL" id="KAK8095906.1"/>
    </source>
</evidence>
<feature type="region of interest" description="Disordered" evidence="1">
    <location>
        <begin position="239"/>
        <end position="294"/>
    </location>
</feature>
<protein>
    <recommendedName>
        <fullName evidence="5">Gpi anchored protein</fullName>
    </recommendedName>
</protein>
<sequence>MVLPQQALVGLPTSLLMLVATQLHAQQLLPTAVKKMSLDEGEKFMPHYQRFAAPELEPAPSPVEARQVLDPQEELLLAANSSATLPYRPPFGIHYNGETLDDSNLALALFRRRRDALARLQGRAFACPPNTKSCDTIGQPNYCCATGERCFKVDNAPNTGNVGCCPNGVNCGGNVGACGSGSTPCAADVGGGCCIPGYMCAQIGCVASSVSVITMTTTSSTIIAAPSPTTVVTTVVVTVSPSSPKPETSTVTQTTTNQESTPTSTTATGGLPPYRPTSGSASPVTTDEPTPAPEPSDYCPTGFYACLATAGSGCCRTGRDCVTTSCPPVAKTTLTSNGLTLVLPVTAVPEAPPTTSTCANGWFLCPSEAGPVAGCCPGGYECGTASCTLSAATATVTVQKEQPGAGNRVSGGGAAVWSLLWSACGIAAGAVLL</sequence>
<evidence type="ECO:0000256" key="2">
    <source>
        <dbReference type="SAM" id="SignalP"/>
    </source>
</evidence>
<comment type="caution">
    <text evidence="3">The sequence shown here is derived from an EMBL/GenBank/DDBJ whole genome shotgun (WGS) entry which is preliminary data.</text>
</comment>
<feature type="compositionally biased region" description="Polar residues" evidence="1">
    <location>
        <begin position="277"/>
        <end position="288"/>
    </location>
</feature>
<keyword evidence="2" id="KW-0732">Signal</keyword>
<dbReference type="PANTHER" id="PTHR39599">
    <property type="entry name" value="GPI-ANCHORED PROTEIN (EUROFUNG)-RELATED-RELATED"/>
    <property type="match status" value="1"/>
</dbReference>
<feature type="chain" id="PRO_5043452195" description="Gpi anchored protein" evidence="2">
    <location>
        <begin position="26"/>
        <end position="433"/>
    </location>
</feature>
<name>A0AAW0Q7G0_9PEZI</name>
<organism evidence="3 4">
    <name type="scientific">Apiospora kogelbergensis</name>
    <dbReference type="NCBI Taxonomy" id="1337665"/>
    <lineage>
        <taxon>Eukaryota</taxon>
        <taxon>Fungi</taxon>
        <taxon>Dikarya</taxon>
        <taxon>Ascomycota</taxon>
        <taxon>Pezizomycotina</taxon>
        <taxon>Sordariomycetes</taxon>
        <taxon>Xylariomycetidae</taxon>
        <taxon>Amphisphaeriales</taxon>
        <taxon>Apiosporaceae</taxon>
        <taxon>Apiospora</taxon>
    </lineage>
</organism>
<evidence type="ECO:0008006" key="5">
    <source>
        <dbReference type="Google" id="ProtNLM"/>
    </source>
</evidence>
<accession>A0AAW0Q7G0</accession>
<feature type="signal peptide" evidence="2">
    <location>
        <begin position="1"/>
        <end position="25"/>
    </location>
</feature>
<keyword evidence="4" id="KW-1185">Reference proteome</keyword>
<dbReference type="PANTHER" id="PTHR39599:SF2">
    <property type="entry name" value="ANCHORED PROTEIN, PUTATIVE (AFU_ORTHOLOGUE AFUA_1G09650)-RELATED"/>
    <property type="match status" value="1"/>
</dbReference>
<reference evidence="3 4" key="1">
    <citation type="submission" date="2023-01" db="EMBL/GenBank/DDBJ databases">
        <title>Analysis of 21 Apiospora genomes using comparative genomics revels a genus with tremendous synthesis potential of carbohydrate active enzymes and secondary metabolites.</title>
        <authorList>
            <person name="Sorensen T."/>
        </authorList>
    </citation>
    <scope>NUCLEOTIDE SEQUENCE [LARGE SCALE GENOMIC DNA]</scope>
    <source>
        <strain evidence="3 4">CBS 117206</strain>
    </source>
</reference>
<dbReference type="EMBL" id="JAQQWP010000011">
    <property type="protein sequence ID" value="KAK8095906.1"/>
    <property type="molecule type" value="Genomic_DNA"/>
</dbReference>